<evidence type="ECO:0000259" key="6">
    <source>
        <dbReference type="SMART" id="SM01144"/>
    </source>
</evidence>
<dbReference type="SMART" id="SM01144">
    <property type="entry name" value="DTW"/>
    <property type="match status" value="1"/>
</dbReference>
<gene>
    <name evidence="7" type="ORF">GCM10007916_03470</name>
</gene>
<keyword evidence="3" id="KW-0949">S-adenosyl-L-methionine</keyword>
<dbReference type="PANTHER" id="PTHR21392:SF0">
    <property type="entry name" value="TRNA-URIDINE AMINOCARBOXYPROPYLTRANSFERASE 2"/>
    <property type="match status" value="1"/>
</dbReference>
<reference evidence="8" key="1">
    <citation type="journal article" date="2019" name="Int. J. Syst. Evol. Microbiol.">
        <title>The Global Catalogue of Microorganisms (GCM) 10K type strain sequencing project: providing services to taxonomists for standard genome sequencing and annotation.</title>
        <authorList>
            <consortium name="The Broad Institute Genomics Platform"/>
            <consortium name="The Broad Institute Genome Sequencing Center for Infectious Disease"/>
            <person name="Wu L."/>
            <person name="Ma J."/>
        </authorList>
    </citation>
    <scope>NUCLEOTIDE SEQUENCE [LARGE SCALE GENOMIC DNA]</scope>
    <source>
        <strain evidence="8">NBRC 103166</strain>
    </source>
</reference>
<evidence type="ECO:0000256" key="1">
    <source>
        <dbReference type="ARBA" id="ARBA00012386"/>
    </source>
</evidence>
<keyword evidence="2" id="KW-0808">Transferase</keyword>
<dbReference type="Pfam" id="PF03942">
    <property type="entry name" value="DTW"/>
    <property type="match status" value="1"/>
</dbReference>
<protein>
    <recommendedName>
        <fullName evidence="1">tRNA-uridine aminocarboxypropyltransferase</fullName>
        <ecNumber evidence="1">2.5.1.25</ecNumber>
    </recommendedName>
</protein>
<accession>A0ABQ6DWB8</accession>
<evidence type="ECO:0000256" key="4">
    <source>
        <dbReference type="ARBA" id="ARBA00022694"/>
    </source>
</evidence>
<dbReference type="EMBL" id="BSPQ01000001">
    <property type="protein sequence ID" value="GLS89280.1"/>
    <property type="molecule type" value="Genomic_DNA"/>
</dbReference>
<comment type="caution">
    <text evidence="7">The sequence shown here is derived from an EMBL/GenBank/DDBJ whole genome shotgun (WGS) entry which is preliminary data.</text>
</comment>
<evidence type="ECO:0000256" key="5">
    <source>
        <dbReference type="ARBA" id="ARBA00034489"/>
    </source>
</evidence>
<dbReference type="InterPro" id="IPR039262">
    <property type="entry name" value="DTWD2/TAPT"/>
</dbReference>
<organism evidence="7 8">
    <name type="scientific">Psychromonas marina</name>
    <dbReference type="NCBI Taxonomy" id="88364"/>
    <lineage>
        <taxon>Bacteria</taxon>
        <taxon>Pseudomonadati</taxon>
        <taxon>Pseudomonadota</taxon>
        <taxon>Gammaproteobacteria</taxon>
        <taxon>Alteromonadales</taxon>
        <taxon>Psychromonadaceae</taxon>
        <taxon>Psychromonas</taxon>
    </lineage>
</organism>
<dbReference type="PANTHER" id="PTHR21392">
    <property type="entry name" value="TRNA-URIDINE AMINOCARBOXYPROPYLTRANSFERASE 2"/>
    <property type="match status" value="1"/>
</dbReference>
<dbReference type="Proteomes" id="UP001157353">
    <property type="component" value="Unassembled WGS sequence"/>
</dbReference>
<dbReference type="InterPro" id="IPR005636">
    <property type="entry name" value="DTW"/>
</dbReference>
<evidence type="ECO:0000256" key="3">
    <source>
        <dbReference type="ARBA" id="ARBA00022691"/>
    </source>
</evidence>
<sequence length="200" mass="22801">MVKRALCSNCLKASSACICSTIESIDNMYPLHILQDPSEEKKAIGTARILKLSLSKIQLSIGEMFDEQDFDLNNSYLLFPGDDAIPASGLNEQPNFNENSQFILLDGSWKKAYKLLMSNPFLQALPKVFINVDAKSNYRLRKSPREDGLSTVEAGYYLLAQLEGNHEKFMPLLKSFEFMIDFQISQMPAEIYQRHYLDKK</sequence>
<dbReference type="EC" id="2.5.1.25" evidence="1"/>
<keyword evidence="8" id="KW-1185">Reference proteome</keyword>
<evidence type="ECO:0000313" key="8">
    <source>
        <dbReference type="Proteomes" id="UP001157353"/>
    </source>
</evidence>
<dbReference type="RefSeq" id="WP_284202400.1">
    <property type="nucleotide sequence ID" value="NZ_BSPQ01000001.1"/>
</dbReference>
<proteinExistence type="inferred from homology"/>
<evidence type="ECO:0000313" key="7">
    <source>
        <dbReference type="EMBL" id="GLS89280.1"/>
    </source>
</evidence>
<comment type="similarity">
    <text evidence="5">Belongs to the TDD superfamily. DTWD2 family.</text>
</comment>
<feature type="domain" description="DTW" evidence="6">
    <location>
        <begin position="3"/>
        <end position="188"/>
    </location>
</feature>
<keyword evidence="4" id="KW-0819">tRNA processing</keyword>
<name>A0ABQ6DWB8_9GAMM</name>
<evidence type="ECO:0000256" key="2">
    <source>
        <dbReference type="ARBA" id="ARBA00022679"/>
    </source>
</evidence>